<dbReference type="InterPro" id="IPR036390">
    <property type="entry name" value="WH_DNA-bd_sf"/>
</dbReference>
<dbReference type="InterPro" id="IPR042070">
    <property type="entry name" value="PucR_C-HTH_sf"/>
</dbReference>
<dbReference type="Pfam" id="PF13556">
    <property type="entry name" value="HTH_30"/>
    <property type="match status" value="1"/>
</dbReference>
<dbReference type="EMBL" id="JADMLG010000012">
    <property type="protein sequence ID" value="MBH0779757.1"/>
    <property type="molecule type" value="Genomic_DNA"/>
</dbReference>
<dbReference type="SUPFAM" id="SSF46785">
    <property type="entry name" value="Winged helix' DNA-binding domain"/>
    <property type="match status" value="1"/>
</dbReference>
<evidence type="ECO:0000259" key="2">
    <source>
        <dbReference type="Pfam" id="PF13556"/>
    </source>
</evidence>
<reference evidence="3" key="1">
    <citation type="submission" date="2020-11" db="EMBL/GenBank/DDBJ databases">
        <title>Nocardia NEAU-351.nov., a novel actinomycete isolated from the cow dung.</title>
        <authorList>
            <person name="Zhang X."/>
        </authorList>
    </citation>
    <scope>NUCLEOTIDE SEQUENCE</scope>
    <source>
        <strain evidence="3">NEAU-351</strain>
    </source>
</reference>
<proteinExistence type="predicted"/>
<gene>
    <name evidence="3" type="ORF">IT779_26140</name>
</gene>
<name>A0A931IDN6_9NOCA</name>
<evidence type="ECO:0000313" key="4">
    <source>
        <dbReference type="Proteomes" id="UP000655751"/>
    </source>
</evidence>
<keyword evidence="4" id="KW-1185">Reference proteome</keyword>
<sequence>MPTDPPPSATIDDFDRALDALDELVATGTDLPTLIENSAEIFGCRVGAVTAQGVSLSASPVPESDRAHPGSTQRRTGPDGETVWIAPASDTAFPTALADVARRECLLRRLVIAVMATTPHSTPDHTRAADLRSTVDPRLSDDDRRSAHRRLRLTGATVTPVALAGPDDGIESIIDQLRTRSTSLHHLLLDRVHMVLAQDLETLKNLDIPAGCRCAYSAPRPVEQAPAAWRKARGALRFTLPSTHANGPYLAEEAVVLNAKAVGPYAVLAEQLTADQIAQVDDVQRLDKLYQENGPEMLHILLAVAATESLRQAARTVHMHHNSVTHRVQRAERALGFSCTKPYGRTRLMFVLTLHRILDSWRHF</sequence>
<dbReference type="InterPro" id="IPR025736">
    <property type="entry name" value="PucR_C-HTH_dom"/>
</dbReference>
<comment type="caution">
    <text evidence="3">The sequence shown here is derived from an EMBL/GenBank/DDBJ whole genome shotgun (WGS) entry which is preliminary data.</text>
</comment>
<protein>
    <submittedName>
        <fullName evidence="3">Helix-turn-helix domain-containing protein</fullName>
    </submittedName>
</protein>
<dbReference type="RefSeq" id="WP_196152073.1">
    <property type="nucleotide sequence ID" value="NZ_JADMLG010000012.1"/>
</dbReference>
<organism evidence="3 4">
    <name type="scientific">Nocardia bovistercoris</name>
    <dbReference type="NCBI Taxonomy" id="2785916"/>
    <lineage>
        <taxon>Bacteria</taxon>
        <taxon>Bacillati</taxon>
        <taxon>Actinomycetota</taxon>
        <taxon>Actinomycetes</taxon>
        <taxon>Mycobacteriales</taxon>
        <taxon>Nocardiaceae</taxon>
        <taxon>Nocardia</taxon>
    </lineage>
</organism>
<dbReference type="Proteomes" id="UP000655751">
    <property type="component" value="Unassembled WGS sequence"/>
</dbReference>
<feature type="region of interest" description="Disordered" evidence="1">
    <location>
        <begin position="57"/>
        <end position="81"/>
    </location>
</feature>
<evidence type="ECO:0000313" key="3">
    <source>
        <dbReference type="EMBL" id="MBH0779757.1"/>
    </source>
</evidence>
<dbReference type="Gene3D" id="1.10.10.2840">
    <property type="entry name" value="PucR C-terminal helix-turn-helix domain"/>
    <property type="match status" value="1"/>
</dbReference>
<feature type="domain" description="PucR C-terminal helix-turn-helix" evidence="2">
    <location>
        <begin position="303"/>
        <end position="352"/>
    </location>
</feature>
<evidence type="ECO:0000256" key="1">
    <source>
        <dbReference type="SAM" id="MobiDB-lite"/>
    </source>
</evidence>
<accession>A0A931IDN6</accession>
<dbReference type="AlphaFoldDB" id="A0A931IDN6"/>